<evidence type="ECO:0000259" key="9">
    <source>
        <dbReference type="PROSITE" id="PS50850"/>
    </source>
</evidence>
<dbReference type="EMBL" id="EQ962652">
    <property type="protein sequence ID" value="EED23822.1"/>
    <property type="molecule type" value="Genomic_DNA"/>
</dbReference>
<feature type="transmembrane region" description="Helical" evidence="8">
    <location>
        <begin position="256"/>
        <end position="276"/>
    </location>
</feature>
<dbReference type="PANTHER" id="PTHR23501">
    <property type="entry name" value="MAJOR FACILITATOR SUPERFAMILY"/>
    <property type="match status" value="1"/>
</dbReference>
<dbReference type="AlphaFoldDB" id="B8LTZ2"/>
<dbReference type="GeneID" id="8104415"/>
<evidence type="ECO:0000313" key="11">
    <source>
        <dbReference type="Proteomes" id="UP000001745"/>
    </source>
</evidence>
<comment type="subcellular location">
    <subcellularLocation>
        <location evidence="1">Membrane</location>
        <topology evidence="1">Multi-pass membrane protein</topology>
    </subcellularLocation>
</comment>
<feature type="domain" description="Major facilitator superfamily (MFS) profile" evidence="9">
    <location>
        <begin position="222"/>
        <end position="719"/>
    </location>
</feature>
<dbReference type="VEuPathDB" id="FungiDB:TSTA_072140"/>
<dbReference type="Proteomes" id="UP000001745">
    <property type="component" value="Unassembled WGS sequence"/>
</dbReference>
<dbReference type="CDD" id="cd17502">
    <property type="entry name" value="MFS_Azr1_MDR_like"/>
    <property type="match status" value="1"/>
</dbReference>
<feature type="transmembrane region" description="Helical" evidence="8">
    <location>
        <begin position="79"/>
        <end position="97"/>
    </location>
</feature>
<feature type="transmembrane region" description="Helical" evidence="8">
    <location>
        <begin position="7"/>
        <end position="28"/>
    </location>
</feature>
<gene>
    <name evidence="10" type="ORF">TSTA_072140</name>
</gene>
<dbReference type="eggNOG" id="KOG0254">
    <property type="taxonomic scope" value="Eukaryota"/>
</dbReference>
<feature type="transmembrane region" description="Helical" evidence="8">
    <location>
        <begin position="523"/>
        <end position="540"/>
    </location>
</feature>
<feature type="transmembrane region" description="Helical" evidence="8">
    <location>
        <begin position="695"/>
        <end position="713"/>
    </location>
</feature>
<feature type="transmembrane region" description="Helical" evidence="8">
    <location>
        <begin position="552"/>
        <end position="571"/>
    </location>
</feature>
<keyword evidence="6 8" id="KW-0472">Membrane</keyword>
<dbReference type="OrthoDB" id="2989864at2759"/>
<feature type="transmembrane region" description="Helical" evidence="8">
    <location>
        <begin position="109"/>
        <end position="129"/>
    </location>
</feature>
<evidence type="ECO:0000256" key="5">
    <source>
        <dbReference type="ARBA" id="ARBA00022989"/>
    </source>
</evidence>
<keyword evidence="4 8" id="KW-0812">Transmembrane</keyword>
<dbReference type="PROSITE" id="PS50850">
    <property type="entry name" value="MFS"/>
    <property type="match status" value="1"/>
</dbReference>
<feature type="transmembrane region" description="Helical" evidence="8">
    <location>
        <begin position="577"/>
        <end position="596"/>
    </location>
</feature>
<feature type="transmembrane region" description="Helical" evidence="8">
    <location>
        <begin position="345"/>
        <end position="368"/>
    </location>
</feature>
<keyword evidence="7" id="KW-0325">Glycoprotein</keyword>
<name>B8LTZ2_TALSN</name>
<dbReference type="PRINTS" id="PR01036">
    <property type="entry name" value="TCRTETB"/>
</dbReference>
<accession>B8LTZ2</accession>
<evidence type="ECO:0000256" key="2">
    <source>
        <dbReference type="ARBA" id="ARBA00008335"/>
    </source>
</evidence>
<dbReference type="OMA" id="RHRGPYL"/>
<dbReference type="PANTHER" id="PTHR23501:SF187">
    <property type="entry name" value="MAJOR FACILITATOR SUPERFAMILY (MFS) PROFILE DOMAIN-CONTAINING PROTEIN"/>
    <property type="match status" value="1"/>
</dbReference>
<dbReference type="InterPro" id="IPR011701">
    <property type="entry name" value="MFS"/>
</dbReference>
<protein>
    <submittedName>
        <fullName evidence="10">Efflux pump antibiotic resistance protein, putative</fullName>
    </submittedName>
</protein>
<organism evidence="10 11">
    <name type="scientific">Talaromyces stipitatus (strain ATCC 10500 / CBS 375.48 / QM 6759 / NRRL 1006)</name>
    <name type="common">Penicillium stipitatum</name>
    <dbReference type="NCBI Taxonomy" id="441959"/>
    <lineage>
        <taxon>Eukaryota</taxon>
        <taxon>Fungi</taxon>
        <taxon>Dikarya</taxon>
        <taxon>Ascomycota</taxon>
        <taxon>Pezizomycotina</taxon>
        <taxon>Eurotiomycetes</taxon>
        <taxon>Eurotiomycetidae</taxon>
        <taxon>Eurotiales</taxon>
        <taxon>Trichocomaceae</taxon>
        <taxon>Talaromyces</taxon>
        <taxon>Talaromyces sect. Talaromyces</taxon>
    </lineage>
</organism>
<dbReference type="Pfam" id="PF14087">
    <property type="entry name" value="DUF4267"/>
    <property type="match status" value="1"/>
</dbReference>
<evidence type="ECO:0000256" key="4">
    <source>
        <dbReference type="ARBA" id="ARBA00022692"/>
    </source>
</evidence>
<feature type="transmembrane region" description="Helical" evidence="8">
    <location>
        <begin position="288"/>
        <end position="313"/>
    </location>
</feature>
<keyword evidence="5 8" id="KW-1133">Transmembrane helix</keyword>
<proteinExistence type="inferred from homology"/>
<sequence>MFENFNLFHVPSLFVATAVTFGGLIPFFNAEYAIVEFGLPQRIANSKPAQSVMILSSARGTAIGIALFTFYFQGKLVEFDTVLTILGAYVGLVDGYVCLREDVPNKAVFRTASGLAIAAWGWFSMTITWRQWRSADEQKGYKPEALQGEDKRLHCVTTDSARLDGVHNPLCNKFSIIAGSLLLESEAEIMAQPYKDGGGEDTPQHTQEDVRDFHLPWRVRCVFIILCLLSFMSAIDATIVTTSLQTVTQEIGGQKQYVWIVNAFMFATTVPQPFYGQIANIFGRRHPMIVAISLFALGSGISGGATSAGMLIAGRTIQGLGAAGLYVLSDIIICDLVPPRHRGPYLSAVLSTAAIGTTIGPIIGGALAEAHWRWIFWINLPVSAVGLLEIIFLLRVKHENTSRIWRHAVSRVDILGNLIFIPSMFAIFFGLIMGGEQYPWNSWHIIIPLVLGVLGCVIFALHQASSICKEPSTPPRLFKHSTSAAGYIIIFLAAVILQAISYFLPTYFQAVKGTSPLMSGVDFLPFALAIIPFGGITGWFMSKTGLYIPIHWMGFILTATGAGLLSTLNQASSRGAWIGYQILVSGGTGMIFTATLPSTLAPLSESDVAVATGTYSFIRSFGLVWGATVASVVFNSQIDAHLGLIAATDSGNPQTIRDALAYGKAYSYASGGFITSLPDETQHQVVDVYVKALRVVWLVVTAVACLGFVCVIFEKPVELRKEHDTQYGLVEDTKYTNKEGIIVNSSIDINTVEQGLSAAKGGQE</sequence>
<evidence type="ECO:0000256" key="8">
    <source>
        <dbReference type="SAM" id="Phobius"/>
    </source>
</evidence>
<dbReference type="PhylomeDB" id="B8LTZ2"/>
<dbReference type="InterPro" id="IPR036259">
    <property type="entry name" value="MFS_trans_sf"/>
</dbReference>
<dbReference type="SUPFAM" id="SSF103473">
    <property type="entry name" value="MFS general substrate transporter"/>
    <property type="match status" value="1"/>
</dbReference>
<feature type="transmembrane region" description="Helical" evidence="8">
    <location>
        <begin position="608"/>
        <end position="634"/>
    </location>
</feature>
<dbReference type="InterPro" id="IPR020846">
    <property type="entry name" value="MFS_dom"/>
</dbReference>
<feature type="transmembrane region" description="Helical" evidence="8">
    <location>
        <begin position="221"/>
        <end position="244"/>
    </location>
</feature>
<evidence type="ECO:0000313" key="10">
    <source>
        <dbReference type="EMBL" id="EED23822.1"/>
    </source>
</evidence>
<dbReference type="InterPro" id="IPR025363">
    <property type="entry name" value="DUF4267"/>
</dbReference>
<dbReference type="GO" id="GO:0005886">
    <property type="term" value="C:plasma membrane"/>
    <property type="evidence" value="ECO:0007669"/>
    <property type="project" value="TreeGrafter"/>
</dbReference>
<dbReference type="InParanoid" id="B8LTZ2"/>
<dbReference type="RefSeq" id="XP_002341209.1">
    <property type="nucleotide sequence ID" value="XM_002341168.1"/>
</dbReference>
<evidence type="ECO:0000256" key="3">
    <source>
        <dbReference type="ARBA" id="ARBA00022448"/>
    </source>
</evidence>
<dbReference type="GO" id="GO:0022857">
    <property type="term" value="F:transmembrane transporter activity"/>
    <property type="evidence" value="ECO:0007669"/>
    <property type="project" value="InterPro"/>
</dbReference>
<comment type="similarity">
    <text evidence="2">Belongs to the major facilitator superfamily.</text>
</comment>
<dbReference type="FunFam" id="1.20.1250.20:FF:000484">
    <property type="entry name" value="MFS general substrate transporter"/>
    <property type="match status" value="1"/>
</dbReference>
<feature type="transmembrane region" description="Helical" evidence="8">
    <location>
        <begin position="48"/>
        <end position="72"/>
    </location>
</feature>
<keyword evidence="3" id="KW-0813">Transport</keyword>
<evidence type="ECO:0000256" key="1">
    <source>
        <dbReference type="ARBA" id="ARBA00004141"/>
    </source>
</evidence>
<feature type="transmembrane region" description="Helical" evidence="8">
    <location>
        <begin position="319"/>
        <end position="338"/>
    </location>
</feature>
<feature type="transmembrane region" description="Helical" evidence="8">
    <location>
        <begin position="374"/>
        <end position="394"/>
    </location>
</feature>
<feature type="transmembrane region" description="Helical" evidence="8">
    <location>
        <begin position="445"/>
        <end position="464"/>
    </location>
</feature>
<feature type="transmembrane region" description="Helical" evidence="8">
    <location>
        <begin position="414"/>
        <end position="433"/>
    </location>
</feature>
<reference evidence="11" key="1">
    <citation type="journal article" date="2015" name="Genome Announc.">
        <title>Genome sequence of the AIDS-associated pathogen Penicillium marneffei (ATCC18224) and its near taxonomic relative Talaromyces stipitatus (ATCC10500).</title>
        <authorList>
            <person name="Nierman W.C."/>
            <person name="Fedorova-Abrams N.D."/>
            <person name="Andrianopoulos A."/>
        </authorList>
    </citation>
    <scope>NUCLEOTIDE SEQUENCE [LARGE SCALE GENOMIC DNA]</scope>
    <source>
        <strain evidence="11">ATCC 10500 / CBS 375.48 / QM 6759 / NRRL 1006</strain>
    </source>
</reference>
<keyword evidence="11" id="KW-1185">Reference proteome</keyword>
<dbReference type="Pfam" id="PF07690">
    <property type="entry name" value="MFS_1"/>
    <property type="match status" value="1"/>
</dbReference>
<dbReference type="HOGENOM" id="CLU_000960_22_0_1"/>
<evidence type="ECO:0000256" key="6">
    <source>
        <dbReference type="ARBA" id="ARBA00023136"/>
    </source>
</evidence>
<evidence type="ECO:0000256" key="7">
    <source>
        <dbReference type="ARBA" id="ARBA00023180"/>
    </source>
</evidence>
<dbReference type="Gene3D" id="1.20.1720.10">
    <property type="entry name" value="Multidrug resistance protein D"/>
    <property type="match status" value="1"/>
</dbReference>
<feature type="transmembrane region" description="Helical" evidence="8">
    <location>
        <begin position="484"/>
        <end position="503"/>
    </location>
</feature>